<sequence>MPLTVRNTAITESAATRRPILASAGKPHPGRPRRHDIALRLVVALPLGYALSALGGVCLAVWLPLSRADNAMSGILLGLILWPVIFMASFAVARIGRLLALLIPAACLLSALALLGGWRP</sequence>
<name>A0A7X1SR51_9PROT</name>
<feature type="transmembrane region" description="Helical" evidence="1">
    <location>
        <begin position="98"/>
        <end position="118"/>
    </location>
</feature>
<reference evidence="2 3" key="1">
    <citation type="submission" date="2019-10" db="EMBL/GenBank/DDBJ databases">
        <title>Gluconobacter aidae sp. nov., a novel species of acetic acid bacteria isolated in Thailand.</title>
        <authorList>
            <person name="Yukphan P."/>
            <person name="Charoenyingcharoen P."/>
            <person name="Malimas S."/>
            <person name="Muramatsu Y."/>
            <person name="Nakagawa Y."/>
            <person name="Tanasupawat S."/>
            <person name="Yamada Y."/>
        </authorList>
    </citation>
    <scope>NUCLEOTIDE SEQUENCE [LARGE SCALE GENOMIC DNA]</scope>
    <source>
        <strain evidence="2 3">AC10</strain>
    </source>
</reference>
<organism evidence="2 3">
    <name type="scientific">Gluconobacter aidae</name>
    <dbReference type="NCBI Taxonomy" id="2662454"/>
    <lineage>
        <taxon>Bacteria</taxon>
        <taxon>Pseudomonadati</taxon>
        <taxon>Pseudomonadota</taxon>
        <taxon>Alphaproteobacteria</taxon>
        <taxon>Acetobacterales</taxon>
        <taxon>Acetobacteraceae</taxon>
        <taxon>Gluconobacter</taxon>
    </lineage>
</organism>
<comment type="caution">
    <text evidence="2">The sequence shown here is derived from an EMBL/GenBank/DDBJ whole genome shotgun (WGS) entry which is preliminary data.</text>
</comment>
<proteinExistence type="predicted"/>
<feature type="transmembrane region" description="Helical" evidence="1">
    <location>
        <begin position="71"/>
        <end position="91"/>
    </location>
</feature>
<evidence type="ECO:0000313" key="2">
    <source>
        <dbReference type="EMBL" id="MQR99050.1"/>
    </source>
</evidence>
<dbReference type="AlphaFoldDB" id="A0A7X1SR51"/>
<keyword evidence="1" id="KW-0472">Membrane</keyword>
<accession>A0A7X1SR51</accession>
<protein>
    <recommendedName>
        <fullName evidence="4">DUF3649 domain-containing protein</fullName>
    </recommendedName>
</protein>
<dbReference type="EMBL" id="WIPH01000013">
    <property type="protein sequence ID" value="MQR99050.1"/>
    <property type="molecule type" value="Genomic_DNA"/>
</dbReference>
<keyword evidence="1" id="KW-0812">Transmembrane</keyword>
<dbReference type="Proteomes" id="UP000432209">
    <property type="component" value="Unassembled WGS sequence"/>
</dbReference>
<keyword evidence="3" id="KW-1185">Reference proteome</keyword>
<evidence type="ECO:0000313" key="3">
    <source>
        <dbReference type="Proteomes" id="UP000432209"/>
    </source>
</evidence>
<keyword evidence="1" id="KW-1133">Transmembrane helix</keyword>
<gene>
    <name evidence="2" type="ORF">GFJ39_07485</name>
</gene>
<evidence type="ECO:0000256" key="1">
    <source>
        <dbReference type="SAM" id="Phobius"/>
    </source>
</evidence>
<evidence type="ECO:0008006" key="4">
    <source>
        <dbReference type="Google" id="ProtNLM"/>
    </source>
</evidence>
<feature type="transmembrane region" description="Helical" evidence="1">
    <location>
        <begin position="41"/>
        <end position="65"/>
    </location>
</feature>